<proteinExistence type="predicted"/>
<dbReference type="KEGG" id="nbg:DV706_18580"/>
<dbReference type="AlphaFoldDB" id="A0A4D6HTG8"/>
<evidence type="ECO:0000313" key="2">
    <source>
        <dbReference type="Proteomes" id="UP000296822"/>
    </source>
</evidence>
<protein>
    <submittedName>
        <fullName evidence="1">Uncharacterized protein</fullName>
    </submittedName>
</protein>
<evidence type="ECO:0000313" key="1">
    <source>
        <dbReference type="EMBL" id="QCC56512.1"/>
    </source>
</evidence>
<keyword evidence="1" id="KW-0614">Plasmid</keyword>
<dbReference type="Proteomes" id="UP000296822">
    <property type="component" value="Plasmid unnamed1"/>
</dbReference>
<gene>
    <name evidence="1" type="ORF">DV706_18580</name>
</gene>
<organism evidence="1 2">
    <name type="scientific">Natronorubrum bangense</name>
    <dbReference type="NCBI Taxonomy" id="61858"/>
    <lineage>
        <taxon>Archaea</taxon>
        <taxon>Methanobacteriati</taxon>
        <taxon>Methanobacteriota</taxon>
        <taxon>Stenosarchaea group</taxon>
        <taxon>Halobacteria</taxon>
        <taxon>Halobacteriales</taxon>
        <taxon>Natrialbaceae</taxon>
        <taxon>Natronorubrum</taxon>
    </lineage>
</organism>
<sequence length="89" mass="10078">MGVAERPLFFADARSPTTHLPTHLHVPGCSRPRAVSLPGFRRICQFWTLMGSSTHHLVSSTRLCFQQRVFGAMRHEAHSIVCRHVIDND</sequence>
<dbReference type="EMBL" id="CP031306">
    <property type="protein sequence ID" value="QCC56512.1"/>
    <property type="molecule type" value="Genomic_DNA"/>
</dbReference>
<reference evidence="1 2" key="1">
    <citation type="journal article" date="2019" name="Nat. Commun.">
        <title>A new type of DNA phosphorothioation-based antiviral system in archaea.</title>
        <authorList>
            <person name="Xiong L."/>
            <person name="Liu S."/>
            <person name="Chen S."/>
            <person name="Xiao Y."/>
            <person name="Zhu B."/>
            <person name="Gao Y."/>
            <person name="Zhang Y."/>
            <person name="Chen B."/>
            <person name="Luo J."/>
            <person name="Deng Z."/>
            <person name="Chen X."/>
            <person name="Wang L."/>
            <person name="Chen S."/>
        </authorList>
    </citation>
    <scope>NUCLEOTIDE SEQUENCE [LARGE SCALE GENOMIC DNA]</scope>
    <source>
        <strain evidence="1 2">JCM 10635</strain>
        <plasmid evidence="1 2">unnamed1</plasmid>
    </source>
</reference>
<accession>A0A4D6HTG8</accession>
<name>A0A4D6HTG8_9EURY</name>
<geneLocation type="plasmid" evidence="1">
    <name>unnamed1</name>
</geneLocation>